<keyword evidence="5" id="KW-1185">Reference proteome</keyword>
<dbReference type="RefSeq" id="WP_328597224.1">
    <property type="nucleotide sequence ID" value="NZ_VUMU01000010.1"/>
</dbReference>
<dbReference type="PANTHER" id="PTHR30487">
    <property type="entry name" value="TYPE 4 PREPILIN-LIKE PROTEINS LEADER PEPTIDE-PROCESSING ENZYME"/>
    <property type="match status" value="1"/>
</dbReference>
<dbReference type="Pfam" id="PF01478">
    <property type="entry name" value="Peptidase_A24"/>
    <property type="match status" value="1"/>
</dbReference>
<protein>
    <submittedName>
        <fullName evidence="4">Prepilin peptidase</fullName>
    </submittedName>
</protein>
<feature type="transmembrane region" description="Helical" evidence="2">
    <location>
        <begin position="60"/>
        <end position="83"/>
    </location>
</feature>
<dbReference type="GO" id="GO:0005886">
    <property type="term" value="C:plasma membrane"/>
    <property type="evidence" value="ECO:0007669"/>
    <property type="project" value="TreeGrafter"/>
</dbReference>
<keyword evidence="2" id="KW-0812">Transmembrane</keyword>
<feature type="domain" description="Prepilin type IV endopeptidase peptidase" evidence="3">
    <location>
        <begin position="17"/>
        <end position="119"/>
    </location>
</feature>
<organism evidence="4 5">
    <name type="scientific">Waltera intestinalis</name>
    <dbReference type="NCBI Taxonomy" id="2606635"/>
    <lineage>
        <taxon>Bacteria</taxon>
        <taxon>Bacillati</taxon>
        <taxon>Bacillota</taxon>
        <taxon>Clostridia</taxon>
        <taxon>Lachnospirales</taxon>
        <taxon>Lachnospiraceae</taxon>
        <taxon>Waltera</taxon>
    </lineage>
</organism>
<evidence type="ECO:0000313" key="4">
    <source>
        <dbReference type="EMBL" id="MST58356.1"/>
    </source>
</evidence>
<evidence type="ECO:0000259" key="3">
    <source>
        <dbReference type="Pfam" id="PF01478"/>
    </source>
</evidence>
<name>A0A6L5YIX7_9FIRM</name>
<dbReference type="GO" id="GO:0004190">
    <property type="term" value="F:aspartic-type endopeptidase activity"/>
    <property type="evidence" value="ECO:0007669"/>
    <property type="project" value="InterPro"/>
</dbReference>
<feature type="transmembrane region" description="Helical" evidence="2">
    <location>
        <begin position="12"/>
        <end position="30"/>
    </location>
</feature>
<proteinExistence type="inferred from homology"/>
<accession>A0A6L5YIX7</accession>
<dbReference type="InterPro" id="IPR000045">
    <property type="entry name" value="Prepilin_IV_endopep_pep"/>
</dbReference>
<gene>
    <name evidence="4" type="ORF">FYJ59_08915</name>
</gene>
<dbReference type="GO" id="GO:0006465">
    <property type="term" value="P:signal peptide processing"/>
    <property type="evidence" value="ECO:0007669"/>
    <property type="project" value="TreeGrafter"/>
</dbReference>
<evidence type="ECO:0000256" key="1">
    <source>
        <dbReference type="ARBA" id="ARBA00005801"/>
    </source>
</evidence>
<dbReference type="EMBL" id="VUMU01000010">
    <property type="protein sequence ID" value="MST58356.1"/>
    <property type="molecule type" value="Genomic_DNA"/>
</dbReference>
<comment type="caution">
    <text evidence="4">The sequence shown here is derived from an EMBL/GenBank/DDBJ whole genome shotgun (WGS) entry which is preliminary data.</text>
</comment>
<dbReference type="AlphaFoldDB" id="A0A6L5YIX7"/>
<dbReference type="Gene3D" id="1.20.120.1220">
    <property type="match status" value="1"/>
</dbReference>
<evidence type="ECO:0000256" key="2">
    <source>
        <dbReference type="SAM" id="Phobius"/>
    </source>
</evidence>
<sequence>MEGKESENATNTVIKGVLCFLLSIACGYDYRSRRIPNGLILSCLIAGAAFRWWEQGIYGIMEYFCNVLLTTVAFYLFFYIGAMGAGDVKLMGVCAGYFSGEKVLFFLFFALLFAAVFALCKMYLARNLWDRLCYLGEYVWDVVRCGRWKAYFAEERAHPGSGICMAGPVFCSVLLYIGGVY</sequence>
<dbReference type="Proteomes" id="UP000476055">
    <property type="component" value="Unassembled WGS sequence"/>
</dbReference>
<comment type="similarity">
    <text evidence="1">Belongs to the peptidase A24 family.</text>
</comment>
<reference evidence="4 5" key="1">
    <citation type="submission" date="2019-08" db="EMBL/GenBank/DDBJ databases">
        <title>In-depth cultivation of the pig gut microbiome towards novel bacterial diversity and tailored functional studies.</title>
        <authorList>
            <person name="Wylensek D."/>
            <person name="Hitch T.C.A."/>
            <person name="Clavel T."/>
        </authorList>
    </citation>
    <scope>NUCLEOTIDE SEQUENCE [LARGE SCALE GENOMIC DNA]</scope>
    <source>
        <strain evidence="4 5">WCA3-601-WT-6H</strain>
    </source>
</reference>
<feature type="transmembrane region" description="Helical" evidence="2">
    <location>
        <begin position="36"/>
        <end position="53"/>
    </location>
</feature>
<feature type="transmembrane region" description="Helical" evidence="2">
    <location>
        <begin position="103"/>
        <end position="124"/>
    </location>
</feature>
<keyword evidence="2" id="KW-0472">Membrane</keyword>
<dbReference type="InterPro" id="IPR050882">
    <property type="entry name" value="Prepilin_peptidase/N-MTase"/>
</dbReference>
<dbReference type="PANTHER" id="PTHR30487:SF0">
    <property type="entry name" value="PREPILIN LEADER PEPTIDASE_N-METHYLTRANSFERASE-RELATED"/>
    <property type="match status" value="1"/>
</dbReference>
<dbReference type="PROSITE" id="PS51257">
    <property type="entry name" value="PROKAR_LIPOPROTEIN"/>
    <property type="match status" value="1"/>
</dbReference>
<keyword evidence="2" id="KW-1133">Transmembrane helix</keyword>
<evidence type="ECO:0000313" key="5">
    <source>
        <dbReference type="Proteomes" id="UP000476055"/>
    </source>
</evidence>